<name>A0A7R8WJ57_9CRUS</name>
<feature type="region of interest" description="Disordered" evidence="2">
    <location>
        <begin position="202"/>
        <end position="240"/>
    </location>
</feature>
<evidence type="ECO:0000256" key="1">
    <source>
        <dbReference type="SAM" id="Coils"/>
    </source>
</evidence>
<accession>A0A7R8WJ57</accession>
<gene>
    <name evidence="3" type="ORF">CTOB1V02_LOCUS7848</name>
</gene>
<dbReference type="AlphaFoldDB" id="A0A7R8WJ57"/>
<keyword evidence="1" id="KW-0175">Coiled coil</keyword>
<reference evidence="3" key="1">
    <citation type="submission" date="2020-11" db="EMBL/GenBank/DDBJ databases">
        <authorList>
            <person name="Tran Van P."/>
        </authorList>
    </citation>
    <scope>NUCLEOTIDE SEQUENCE</scope>
</reference>
<feature type="compositionally biased region" description="Basic and acidic residues" evidence="2">
    <location>
        <begin position="211"/>
        <end position="220"/>
    </location>
</feature>
<proteinExistence type="predicted"/>
<feature type="coiled-coil region" evidence="1">
    <location>
        <begin position="101"/>
        <end position="142"/>
    </location>
</feature>
<evidence type="ECO:0000313" key="3">
    <source>
        <dbReference type="EMBL" id="CAD7229984.1"/>
    </source>
</evidence>
<feature type="compositionally biased region" description="Polar residues" evidence="2">
    <location>
        <begin position="221"/>
        <end position="232"/>
    </location>
</feature>
<evidence type="ECO:0000256" key="2">
    <source>
        <dbReference type="SAM" id="MobiDB-lite"/>
    </source>
</evidence>
<dbReference type="EMBL" id="OB662392">
    <property type="protein sequence ID" value="CAD7229984.1"/>
    <property type="molecule type" value="Genomic_DNA"/>
</dbReference>
<organism evidence="3">
    <name type="scientific">Cyprideis torosa</name>
    <dbReference type="NCBI Taxonomy" id="163714"/>
    <lineage>
        <taxon>Eukaryota</taxon>
        <taxon>Metazoa</taxon>
        <taxon>Ecdysozoa</taxon>
        <taxon>Arthropoda</taxon>
        <taxon>Crustacea</taxon>
        <taxon>Oligostraca</taxon>
        <taxon>Ostracoda</taxon>
        <taxon>Podocopa</taxon>
        <taxon>Podocopida</taxon>
        <taxon>Cytherocopina</taxon>
        <taxon>Cytheroidea</taxon>
        <taxon>Cytherideidae</taxon>
        <taxon>Cyprideis</taxon>
    </lineage>
</organism>
<sequence length="357" mass="38726">MKSFETTPLPIGMLDPATATASSSWIPDALRALNPSPLVPSLQLVKDTGHTIIGNVVALVQNKDGILSSNVVALPLASAGALGVLGVYYLRSSNSKEDSGKQEQEETNREIQRRIQSADAELEALTQQLNELEHQVQQLQTTEAADTIMNQASAPDIHGVVEGCLAVEAKSEDATLTDAGSDLRGGVKIQEETAEGVETQKGEIAGGVETQKGDTVREQPEQTSEQPISNHTAGGGVPEERNEEGITLFDARQNDRSQGEEKCDLVVPLSVLELRKDLLIKVRREYSGVETLLYNLSRDVVRIKPSLKQKTEEDLVLVVGMLRDCRESTEVSLKGIEEDIRNRTIEGTISHYGSKPP</sequence>
<protein>
    <submittedName>
        <fullName evidence="3">Uncharacterized protein</fullName>
    </submittedName>
</protein>